<dbReference type="PANTHER" id="PTHR33700">
    <property type="entry name" value="MYB-LIKE PROTEIN X"/>
    <property type="match status" value="1"/>
</dbReference>
<feature type="compositionally biased region" description="Basic and acidic residues" evidence="1">
    <location>
        <begin position="105"/>
        <end position="115"/>
    </location>
</feature>
<reference evidence="2" key="2">
    <citation type="submission" date="2020-08" db="EMBL/GenBank/DDBJ databases">
        <title>Plant Genome Project.</title>
        <authorList>
            <person name="Zhang R.-G."/>
        </authorList>
    </citation>
    <scope>NUCLEOTIDE SEQUENCE</scope>
    <source>
        <strain evidence="2">Huo1</strain>
        <tissue evidence="2">Leaf</tissue>
    </source>
</reference>
<feature type="compositionally biased region" description="Acidic residues" evidence="1">
    <location>
        <begin position="116"/>
        <end position="127"/>
    </location>
</feature>
<dbReference type="PANTHER" id="PTHR33700:SF4">
    <property type="entry name" value="MYB-LIKE PROTEIN X"/>
    <property type="match status" value="1"/>
</dbReference>
<dbReference type="EMBL" id="PNBA02000012">
    <property type="protein sequence ID" value="KAG6406844.1"/>
    <property type="molecule type" value="Genomic_DNA"/>
</dbReference>
<accession>A0A8X8ZK26</accession>
<dbReference type="Proteomes" id="UP000298416">
    <property type="component" value="Unassembled WGS sequence"/>
</dbReference>
<organism evidence="2">
    <name type="scientific">Salvia splendens</name>
    <name type="common">Scarlet sage</name>
    <dbReference type="NCBI Taxonomy" id="180675"/>
    <lineage>
        <taxon>Eukaryota</taxon>
        <taxon>Viridiplantae</taxon>
        <taxon>Streptophyta</taxon>
        <taxon>Embryophyta</taxon>
        <taxon>Tracheophyta</taxon>
        <taxon>Spermatophyta</taxon>
        <taxon>Magnoliopsida</taxon>
        <taxon>eudicotyledons</taxon>
        <taxon>Gunneridae</taxon>
        <taxon>Pentapetalae</taxon>
        <taxon>asterids</taxon>
        <taxon>lamiids</taxon>
        <taxon>Lamiales</taxon>
        <taxon>Lamiaceae</taxon>
        <taxon>Nepetoideae</taxon>
        <taxon>Mentheae</taxon>
        <taxon>Salviinae</taxon>
        <taxon>Salvia</taxon>
        <taxon>Salvia subgen. Calosphace</taxon>
        <taxon>core Calosphace</taxon>
    </lineage>
</organism>
<name>A0A8X8ZK26_SALSN</name>
<reference evidence="2" key="1">
    <citation type="submission" date="2018-01" db="EMBL/GenBank/DDBJ databases">
        <authorList>
            <person name="Mao J.F."/>
        </authorList>
    </citation>
    <scope>NUCLEOTIDE SEQUENCE</scope>
    <source>
        <strain evidence="2">Huo1</strain>
        <tissue evidence="2">Leaf</tissue>
    </source>
</reference>
<evidence type="ECO:0000256" key="1">
    <source>
        <dbReference type="SAM" id="MobiDB-lite"/>
    </source>
</evidence>
<evidence type="ECO:0000313" key="3">
    <source>
        <dbReference type="Proteomes" id="UP000298416"/>
    </source>
</evidence>
<feature type="region of interest" description="Disordered" evidence="1">
    <location>
        <begin position="105"/>
        <end position="144"/>
    </location>
</feature>
<gene>
    <name evidence="2" type="ORF">SASPL_134455</name>
</gene>
<keyword evidence="3" id="KW-1185">Reference proteome</keyword>
<dbReference type="AlphaFoldDB" id="A0A8X8ZK26"/>
<comment type="caution">
    <text evidence="2">The sequence shown here is derived from an EMBL/GenBank/DDBJ whole genome shotgun (WGS) entry which is preliminary data.</text>
</comment>
<protein>
    <submittedName>
        <fullName evidence="2">Uncharacterized protein</fullName>
    </submittedName>
</protein>
<evidence type="ECO:0000313" key="2">
    <source>
        <dbReference type="EMBL" id="KAG6406844.1"/>
    </source>
</evidence>
<proteinExistence type="predicted"/>
<sequence length="144" mass="16419">MVEGRQISKLSNDLTMKISEEKVLKMRLLIGSKPPRCDGKKRKSCGNCEAVQFAMHPNLRAKGLKVKHVIRIFLLVAICVWLIHNFKNPQHVESDEKIGRKELRPRVDGVERGGGEEVEVAEESGEVEVEHEQMQDFVDEDDKD</sequence>